<dbReference type="GeneID" id="70186166"/>
<feature type="compositionally biased region" description="Basic and acidic residues" evidence="1">
    <location>
        <begin position="245"/>
        <end position="259"/>
    </location>
</feature>
<accession>A0A9P8Y7M6</accession>
<dbReference type="AlphaFoldDB" id="A0A9P8Y7M6"/>
<organism evidence="2 3">
    <name type="scientific">Microdochium trichocladiopsis</name>
    <dbReference type="NCBI Taxonomy" id="1682393"/>
    <lineage>
        <taxon>Eukaryota</taxon>
        <taxon>Fungi</taxon>
        <taxon>Dikarya</taxon>
        <taxon>Ascomycota</taxon>
        <taxon>Pezizomycotina</taxon>
        <taxon>Sordariomycetes</taxon>
        <taxon>Xylariomycetidae</taxon>
        <taxon>Xylariales</taxon>
        <taxon>Microdochiaceae</taxon>
        <taxon>Microdochium</taxon>
    </lineage>
</organism>
<dbReference type="RefSeq" id="XP_046013506.1">
    <property type="nucleotide sequence ID" value="XM_046156620.1"/>
</dbReference>
<feature type="region of interest" description="Disordered" evidence="1">
    <location>
        <begin position="245"/>
        <end position="268"/>
    </location>
</feature>
<evidence type="ECO:0000313" key="3">
    <source>
        <dbReference type="Proteomes" id="UP000756346"/>
    </source>
</evidence>
<comment type="caution">
    <text evidence="2">The sequence shown here is derived from an EMBL/GenBank/DDBJ whole genome shotgun (WGS) entry which is preliminary data.</text>
</comment>
<sequence>MSARLPTPLKHHRRADAAPFPNTARELYVELASMIALPCPEPVLPGSVAYKMQRLVVELVSALCINAKMFEMSHTAPVTTWPSPPPLTQGAGSCEHTQAPPSEQYKNGKYTDMTDDELDTIMVATENTRRELPVQPLAHIHRLHEEFTVSCIDRVDHGQREFFTVAHFVNYLSECSRVLLSFKDALCDFNDVAGELYAENKRRKTLKRRTPAVETDAIQTTGSLCPAEEQMCKAAERLLQNKKEDADLLELTEKRKTREAAPPGGENQ</sequence>
<protein>
    <submittedName>
        <fullName evidence="2">Uncharacterized protein</fullName>
    </submittedName>
</protein>
<reference evidence="2" key="1">
    <citation type="journal article" date="2021" name="Nat. Commun.">
        <title>Genetic determinants of endophytism in the Arabidopsis root mycobiome.</title>
        <authorList>
            <person name="Mesny F."/>
            <person name="Miyauchi S."/>
            <person name="Thiergart T."/>
            <person name="Pickel B."/>
            <person name="Atanasova L."/>
            <person name="Karlsson M."/>
            <person name="Huettel B."/>
            <person name="Barry K.W."/>
            <person name="Haridas S."/>
            <person name="Chen C."/>
            <person name="Bauer D."/>
            <person name="Andreopoulos W."/>
            <person name="Pangilinan J."/>
            <person name="LaButti K."/>
            <person name="Riley R."/>
            <person name="Lipzen A."/>
            <person name="Clum A."/>
            <person name="Drula E."/>
            <person name="Henrissat B."/>
            <person name="Kohler A."/>
            <person name="Grigoriev I.V."/>
            <person name="Martin F.M."/>
            <person name="Hacquard S."/>
        </authorList>
    </citation>
    <scope>NUCLEOTIDE SEQUENCE</scope>
    <source>
        <strain evidence="2">MPI-CAGE-CH-0230</strain>
    </source>
</reference>
<keyword evidence="3" id="KW-1185">Reference proteome</keyword>
<proteinExistence type="predicted"/>
<feature type="region of interest" description="Disordered" evidence="1">
    <location>
        <begin position="82"/>
        <end position="109"/>
    </location>
</feature>
<evidence type="ECO:0000256" key="1">
    <source>
        <dbReference type="SAM" id="MobiDB-lite"/>
    </source>
</evidence>
<gene>
    <name evidence="2" type="ORF">B0I36DRAFT_347855</name>
</gene>
<dbReference type="Proteomes" id="UP000756346">
    <property type="component" value="Unassembled WGS sequence"/>
</dbReference>
<dbReference type="EMBL" id="JAGTJQ010000004">
    <property type="protein sequence ID" value="KAH7032674.1"/>
    <property type="molecule type" value="Genomic_DNA"/>
</dbReference>
<evidence type="ECO:0000313" key="2">
    <source>
        <dbReference type="EMBL" id="KAH7032674.1"/>
    </source>
</evidence>
<feature type="compositionally biased region" description="Polar residues" evidence="1">
    <location>
        <begin position="95"/>
        <end position="105"/>
    </location>
</feature>
<name>A0A9P8Y7M6_9PEZI</name>